<dbReference type="EMBL" id="JANX01000102">
    <property type="protein sequence ID" value="KGM34322.1"/>
    <property type="molecule type" value="Genomic_DNA"/>
</dbReference>
<dbReference type="PANTHER" id="PTHR42760:SF133">
    <property type="entry name" value="3-OXOACYL-[ACYL-CARRIER-PROTEIN] REDUCTASE"/>
    <property type="match status" value="1"/>
</dbReference>
<dbReference type="InterPro" id="IPR036291">
    <property type="entry name" value="NAD(P)-bd_dom_sf"/>
</dbReference>
<evidence type="ECO:0000256" key="2">
    <source>
        <dbReference type="ARBA" id="ARBA00023002"/>
    </source>
</evidence>
<evidence type="ECO:0000256" key="1">
    <source>
        <dbReference type="ARBA" id="ARBA00006484"/>
    </source>
</evidence>
<comment type="similarity">
    <text evidence="1">Belongs to the short-chain dehydrogenases/reductases (SDR) family.</text>
</comment>
<dbReference type="InterPro" id="IPR002347">
    <property type="entry name" value="SDR_fam"/>
</dbReference>
<dbReference type="PANTHER" id="PTHR42760">
    <property type="entry name" value="SHORT-CHAIN DEHYDROGENASES/REDUCTASES FAMILY MEMBER"/>
    <property type="match status" value="1"/>
</dbReference>
<evidence type="ECO:0000313" key="5">
    <source>
        <dbReference type="Proteomes" id="UP000029995"/>
    </source>
</evidence>
<evidence type="ECO:0000313" key="4">
    <source>
        <dbReference type="EMBL" id="KGM34322.1"/>
    </source>
</evidence>
<dbReference type="InterPro" id="IPR020904">
    <property type="entry name" value="Sc_DH/Rdtase_CS"/>
</dbReference>
<organism evidence="4 5">
    <name type="scientific">Inquilinus limosus MP06</name>
    <dbReference type="NCBI Taxonomy" id="1398085"/>
    <lineage>
        <taxon>Bacteria</taxon>
        <taxon>Pseudomonadati</taxon>
        <taxon>Pseudomonadota</taxon>
        <taxon>Alphaproteobacteria</taxon>
        <taxon>Rhodospirillales</taxon>
        <taxon>Rhodospirillaceae</taxon>
        <taxon>Inquilinus</taxon>
    </lineage>
</organism>
<keyword evidence="2" id="KW-0560">Oxidoreductase</keyword>
<dbReference type="PRINTS" id="PR00081">
    <property type="entry name" value="GDHRDH"/>
</dbReference>
<sequence>MRVQDKVALITGGNAGIGLATARLLVAEGAKVAITGRNRETLDAAARELGDAVLALQADAADAAAMEHAAAQAAERFGKLDIVFANAGIGGVTPLGQTAFEQFEQILRVNLTGVFFTVQAALPHLRDGASIILTSSVHSALGAAGWSAYAASKGGIRSMGKVLASELAPRGIRVNVVSPGATDTDIWSAVAPTPEGRAALVQRISRGIPAGRFGQAEEIARTVLFLASDESSYVQGVDLFVDGGATGSPSGAPIYQG</sequence>
<protein>
    <submittedName>
        <fullName evidence="4">Short-chain dehydrogenase</fullName>
    </submittedName>
</protein>
<dbReference type="Gene3D" id="3.40.50.720">
    <property type="entry name" value="NAD(P)-binding Rossmann-like Domain"/>
    <property type="match status" value="1"/>
</dbReference>
<dbReference type="NCBIfam" id="NF005559">
    <property type="entry name" value="PRK07231.1"/>
    <property type="match status" value="1"/>
</dbReference>
<reference evidence="4 5" key="1">
    <citation type="submission" date="2014-01" db="EMBL/GenBank/DDBJ databases">
        <title>Genome sequence determination for a cystic fibrosis isolate, Inquilinus limosus.</title>
        <authorList>
            <person name="Pino M."/>
            <person name="Di Conza J."/>
            <person name="Gutkind G."/>
        </authorList>
    </citation>
    <scope>NUCLEOTIDE SEQUENCE [LARGE SCALE GENOMIC DNA]</scope>
    <source>
        <strain evidence="4 5">MP06</strain>
    </source>
</reference>
<comment type="caution">
    <text evidence="4">The sequence shown here is derived from an EMBL/GenBank/DDBJ whole genome shotgun (WGS) entry which is preliminary data.</text>
</comment>
<dbReference type="PRINTS" id="PR00080">
    <property type="entry name" value="SDRFAMILY"/>
</dbReference>
<feature type="domain" description="Ketoreductase" evidence="3">
    <location>
        <begin position="6"/>
        <end position="180"/>
    </location>
</feature>
<dbReference type="SUPFAM" id="SSF51735">
    <property type="entry name" value="NAD(P)-binding Rossmann-fold domains"/>
    <property type="match status" value="1"/>
</dbReference>
<dbReference type="Pfam" id="PF13561">
    <property type="entry name" value="adh_short_C2"/>
    <property type="match status" value="1"/>
</dbReference>
<dbReference type="SMART" id="SM00822">
    <property type="entry name" value="PKS_KR"/>
    <property type="match status" value="1"/>
</dbReference>
<dbReference type="PROSITE" id="PS00061">
    <property type="entry name" value="ADH_SHORT"/>
    <property type="match status" value="1"/>
</dbReference>
<accession>A0A0A0DBG4</accession>
<dbReference type="AlphaFoldDB" id="A0A0A0DBG4"/>
<evidence type="ECO:0000259" key="3">
    <source>
        <dbReference type="SMART" id="SM00822"/>
    </source>
</evidence>
<gene>
    <name evidence="4" type="ORF">P409_10875</name>
</gene>
<proteinExistence type="inferred from homology"/>
<dbReference type="CDD" id="cd05233">
    <property type="entry name" value="SDR_c"/>
    <property type="match status" value="1"/>
</dbReference>
<dbReference type="InterPro" id="IPR057326">
    <property type="entry name" value="KR_dom"/>
</dbReference>
<dbReference type="OrthoDB" id="9793325at2"/>
<dbReference type="Proteomes" id="UP000029995">
    <property type="component" value="Unassembled WGS sequence"/>
</dbReference>
<dbReference type="GO" id="GO:0016616">
    <property type="term" value="F:oxidoreductase activity, acting on the CH-OH group of donors, NAD or NADP as acceptor"/>
    <property type="evidence" value="ECO:0007669"/>
    <property type="project" value="TreeGrafter"/>
</dbReference>
<name>A0A0A0DBG4_9PROT</name>
<dbReference type="FunFam" id="3.40.50.720:FF:000084">
    <property type="entry name" value="Short-chain dehydrogenase reductase"/>
    <property type="match status" value="1"/>
</dbReference>